<dbReference type="SUPFAM" id="SSF75217">
    <property type="entry name" value="alpha/beta knot"/>
    <property type="match status" value="1"/>
</dbReference>
<evidence type="ECO:0000256" key="1">
    <source>
        <dbReference type="ARBA" id="ARBA00022603"/>
    </source>
</evidence>
<sequence length="1710" mass="179277">MSPGRLDGVERAIRAVAPPCLGLDLVAAGQLAAAALAVVTQALPPGQQLAAVLRLAPEHSAGQMLDAEAAQLLWPLAAAAVVLLRQAATQQAANGLQCGLERDSACTHAAAAITQLLLPMMASDLHAASGTPASAEVLPPASAAASVRQQELLRAVAELVAACGGWDLGMALVQAAIAGEQQQPDPGIQQADRVLASGAAAARVLPPGLRMQLAAAVVQQALRAAEGQQQTQSEQPTAVDEQMQQGPCAILRHAARHTLPEVLAHLLAKPHRQLHAQTRQRRQEQQAAEGRLTRAAAQHLLPATLAAAAQQGEEAAAVQLLQDACLCDGEAANRKRAAHVLAFAVQQQEAHGQLAPAWQSFFKLLDCLDERAPHLDGWAEIDRLSPAAASPDAAGTTPGSGLAWPWMAVQRLVLESFLGWRWHVEGQGAEAAAGQPSLLADVPTPFVLEVLLPAAGQAHMWRGEGAAALQQQVSAWVGRYSAAALGQEQQRQLLIALLDQLGGAAGGSQQKQQQVLRPLAQTVAAALVASSQAVAAATAAARPTDGSSSEERQAHEWRLLFLQRLQRATASLSSSWGSEGASSAYAADMCSSLVQAAAAAVPLSDIRGDDDSSGSGSRTLLLAIGTWLSQLPLPLLLPGGALHLPAAHWLQAGGQQQRLATLASCVRDYLAAAAAPDAAPRDGWEVQAGGLAQPYLPRGTAERCLLLLSQLLAICSPLASGAATTTQQQQQQQLERMPERHRQQLPSQYPLVHCLAATLCCIADELASYSSMLAAALLWSPMEQQELGGSTGQQDSRPALLSLRCMSSSLGMLLSWRRQQVTGAADAAVGQLARALEGHQQQQSLAGAAAEAASAALGSVLSLQAAAAAATIAAPAVPAPGGKHQAAAAATSSSDAAAAAFCHRLCWKAAVGLLGVCQQLAAEQPQDAYQQQRWEEQQGSLLAVALRSLEAEAGITGPAADPRRLLLQLRCCRLLLPAALEQPRVLHLALSYRQPRDLTASGGGSSEGMAALVGWLCSAAWRAYEGTATGSRRRRTGLTAALVATCLHPALFDASADPARRELHAAGAPLQQLVLRLLDAGSRSWRSMSTVSLQLCGLLTRHAELATQYSATLQQLLLWGSAEDPGQSGEGDAVDGETAAELAALIAPGDAHLAEAFEATKLAPRVAALCMLWSWVQQAEAEARASTIASAAPAREAGLLLWGQLLDLSASDPELSAARCTDLGKVHRKKVRLWQALCVLSPLVPAEQADQDFEAVLGALSRADMANVKQYQDACASVLLHRRPALLRSHVLPALRDCCSSASFALSSLILIAARAAAAELRPEGSAAGQAQPGESQGALLAEVVGSITPWSLSHVHALRENEDVNRLRRGLSQAFYFDSFDLAQAVTPAGILCKAGAPLLEEVQSFLSVERQLLRQDLRQGKVATATAELAGAWAAALGTPALLGGSLDGAELELAAAEEATSGSRSGPRQELLVVASLLTKAPNLAGLARTCEVFRASGLVLPGLAVTRLPEFKSIAVSAHLWLPLIEVPEAMLAAWLQRQAAQGWTLVGLEQSTESVQLQDFRFPRRTVLVLGREKEGIPSALLGLLDHSVEIPQLGARSSRALLADEAVEAAPAPGLAEAPFVAPAEAPGPSVALSVGSGAALYERPDRCEKLGTMCQLVETTFDRRKGEELEINVFQNKCCDGRQCTYKKEYLRNGAKVKEWECT</sequence>
<protein>
    <recommendedName>
        <fullName evidence="4">tRNA/rRNA methyltransferase SpoU type domain-containing protein</fullName>
    </recommendedName>
</protein>
<dbReference type="EMBL" id="GL433854">
    <property type="protein sequence ID" value="EFN52863.1"/>
    <property type="molecule type" value="Genomic_DNA"/>
</dbReference>
<reference evidence="5 6" key="1">
    <citation type="journal article" date="2010" name="Plant Cell">
        <title>The Chlorella variabilis NC64A genome reveals adaptation to photosymbiosis, coevolution with viruses, and cryptic sex.</title>
        <authorList>
            <person name="Blanc G."/>
            <person name="Duncan G."/>
            <person name="Agarkova I."/>
            <person name="Borodovsky M."/>
            <person name="Gurnon J."/>
            <person name="Kuo A."/>
            <person name="Lindquist E."/>
            <person name="Lucas S."/>
            <person name="Pangilinan J."/>
            <person name="Polle J."/>
            <person name="Salamov A."/>
            <person name="Terry A."/>
            <person name="Yamada T."/>
            <person name="Dunigan D.D."/>
            <person name="Grigoriev I.V."/>
            <person name="Claverie J.M."/>
            <person name="Van Etten J.L."/>
        </authorList>
    </citation>
    <scope>NUCLEOTIDE SEQUENCE [LARGE SCALE GENOMIC DNA]</scope>
    <source>
        <strain evidence="5 6">NC64A</strain>
    </source>
</reference>
<feature type="domain" description="tRNA/rRNA methyltransferase SpoU type" evidence="4">
    <location>
        <begin position="1474"/>
        <end position="1603"/>
    </location>
</feature>
<accession>E1ZMU7</accession>
<gene>
    <name evidence="5" type="ORF">CHLNCDRAFT_138347</name>
</gene>
<evidence type="ECO:0000256" key="2">
    <source>
        <dbReference type="ARBA" id="ARBA00022679"/>
    </source>
</evidence>
<evidence type="ECO:0000259" key="4">
    <source>
        <dbReference type="Pfam" id="PF00588"/>
    </source>
</evidence>
<dbReference type="PANTHER" id="PTHR12029">
    <property type="entry name" value="RNA METHYLTRANSFERASE"/>
    <property type="match status" value="1"/>
</dbReference>
<dbReference type="PANTHER" id="PTHR12029:SF11">
    <property type="entry name" value="METHYLTRANSFERASE TARBP1-RELATED"/>
    <property type="match status" value="1"/>
</dbReference>
<proteinExistence type="predicted"/>
<dbReference type="InterPro" id="IPR045330">
    <property type="entry name" value="TRM3/TARBP1"/>
</dbReference>
<dbReference type="KEGG" id="cvr:CHLNCDRAFT_138347"/>
<evidence type="ECO:0000313" key="5">
    <source>
        <dbReference type="EMBL" id="EFN52863.1"/>
    </source>
</evidence>
<dbReference type="CDD" id="cd18091">
    <property type="entry name" value="SpoU-like_TRM3-like"/>
    <property type="match status" value="1"/>
</dbReference>
<dbReference type="OrthoDB" id="241340at2759"/>
<dbReference type="eggNOG" id="KOG0839">
    <property type="taxonomic scope" value="Eukaryota"/>
</dbReference>
<dbReference type="Proteomes" id="UP000008141">
    <property type="component" value="Unassembled WGS sequence"/>
</dbReference>
<dbReference type="GO" id="GO:0030488">
    <property type="term" value="P:tRNA methylation"/>
    <property type="evidence" value="ECO:0007669"/>
    <property type="project" value="InterPro"/>
</dbReference>
<keyword evidence="1" id="KW-0489">Methyltransferase</keyword>
<dbReference type="GO" id="GO:0016423">
    <property type="term" value="F:tRNA (guanine) methyltransferase activity"/>
    <property type="evidence" value="ECO:0007669"/>
    <property type="project" value="InterPro"/>
</dbReference>
<name>E1ZMU7_CHLVA</name>
<dbReference type="Gene3D" id="3.40.1280.10">
    <property type="match status" value="1"/>
</dbReference>
<dbReference type="InterPro" id="IPR029026">
    <property type="entry name" value="tRNA_m1G_MTases_N"/>
</dbReference>
<dbReference type="GeneID" id="17352334"/>
<keyword evidence="6" id="KW-1185">Reference proteome</keyword>
<keyword evidence="2" id="KW-0808">Transferase</keyword>
<dbReference type="InParanoid" id="E1ZMU7"/>
<dbReference type="InterPro" id="IPR029028">
    <property type="entry name" value="Alpha/beta_knot_MTases"/>
</dbReference>
<dbReference type="Pfam" id="PF00588">
    <property type="entry name" value="SpoU_methylase"/>
    <property type="match status" value="1"/>
</dbReference>
<dbReference type="RefSeq" id="XP_005844965.1">
    <property type="nucleotide sequence ID" value="XM_005844903.1"/>
</dbReference>
<evidence type="ECO:0000256" key="3">
    <source>
        <dbReference type="SAM" id="MobiDB-lite"/>
    </source>
</evidence>
<organism evidence="6">
    <name type="scientific">Chlorella variabilis</name>
    <name type="common">Green alga</name>
    <dbReference type="NCBI Taxonomy" id="554065"/>
    <lineage>
        <taxon>Eukaryota</taxon>
        <taxon>Viridiplantae</taxon>
        <taxon>Chlorophyta</taxon>
        <taxon>core chlorophytes</taxon>
        <taxon>Trebouxiophyceae</taxon>
        <taxon>Chlorellales</taxon>
        <taxon>Chlorellaceae</taxon>
        <taxon>Chlorella clade</taxon>
        <taxon>Chlorella</taxon>
    </lineage>
</organism>
<dbReference type="InterPro" id="IPR044748">
    <property type="entry name" value="Trm3/TARBP1_C"/>
</dbReference>
<feature type="region of interest" description="Disordered" evidence="3">
    <location>
        <begin position="272"/>
        <end position="291"/>
    </location>
</feature>
<dbReference type="GO" id="GO:0003723">
    <property type="term" value="F:RNA binding"/>
    <property type="evidence" value="ECO:0007669"/>
    <property type="project" value="InterPro"/>
</dbReference>
<dbReference type="InterPro" id="IPR001537">
    <property type="entry name" value="SpoU_MeTrfase"/>
</dbReference>
<evidence type="ECO:0000313" key="6">
    <source>
        <dbReference type="Proteomes" id="UP000008141"/>
    </source>
</evidence>
<dbReference type="STRING" id="554065.E1ZMU7"/>